<protein>
    <submittedName>
        <fullName evidence="1">Uncharacterized protein</fullName>
    </submittedName>
</protein>
<sequence length="139" mass="16264">MNKIKITILTTIILLPSVVNAEQNKDAIDVIKSINKLVRNNNQEYKYKSILTKEERSSDARGMDNSITISPTTNEPTSNGDNGYFNNYYNNYYNNFYNNNYNNNYNNVYNNNYNNNHHNNNNNNNNNNHNNNDNKVNRN</sequence>
<gene>
    <name evidence="1" type="ORF">MNY70_06035</name>
</gene>
<name>A0ACD3YD94_9GAMM</name>
<evidence type="ECO:0000313" key="2">
    <source>
        <dbReference type="Proteomes" id="UP000829420"/>
    </source>
</evidence>
<organism evidence="1 2">
    <name type="scientific">Moellerella wisconsensis</name>
    <dbReference type="NCBI Taxonomy" id="158849"/>
    <lineage>
        <taxon>Bacteria</taxon>
        <taxon>Pseudomonadati</taxon>
        <taxon>Pseudomonadota</taxon>
        <taxon>Gammaproteobacteria</taxon>
        <taxon>Enterobacterales</taxon>
        <taxon>Morganellaceae</taxon>
        <taxon>Moellerella</taxon>
    </lineage>
</organism>
<keyword evidence="2" id="KW-1185">Reference proteome</keyword>
<evidence type="ECO:0000313" key="1">
    <source>
        <dbReference type="EMBL" id="UNH40001.1"/>
    </source>
</evidence>
<proteinExistence type="predicted"/>
<accession>A0ACD3YD94</accession>
<dbReference type="Proteomes" id="UP000829420">
    <property type="component" value="Chromosome"/>
</dbReference>
<reference evidence="1" key="1">
    <citation type="submission" date="2022-03" db="EMBL/GenBank/DDBJ databases">
        <title>ESBL-producing Moellerella wisconsensis and Escherichia marmotae isolated from wild game meat.</title>
        <authorList>
            <person name="Biggel M."/>
        </authorList>
    </citation>
    <scope>NUCLEOTIDE SEQUENCE</scope>
    <source>
        <strain evidence="1">W1</strain>
    </source>
</reference>
<dbReference type="EMBL" id="CP093255">
    <property type="protein sequence ID" value="UNH40001.1"/>
    <property type="molecule type" value="Genomic_DNA"/>
</dbReference>